<reference evidence="3 4" key="1">
    <citation type="journal article" date="2020" name="Front. Microbiol.">
        <title>Single-cell genomics of novel Actinobacteria with the Wood-Ljungdahl pathway discovered in a serpentinizing system.</title>
        <authorList>
            <person name="Merino N."/>
            <person name="Kawai M."/>
            <person name="Boyd E.S."/>
            <person name="Colman D.R."/>
            <person name="McGlynn S.E."/>
            <person name="Nealson K.H."/>
            <person name="Kurokawa K."/>
            <person name="Hongoh Y."/>
        </authorList>
    </citation>
    <scope>NUCLEOTIDE SEQUENCE [LARGE SCALE GENOMIC DNA]</scope>
    <source>
        <strain evidence="3 4">S47</strain>
    </source>
</reference>
<evidence type="ECO:0000259" key="2">
    <source>
        <dbReference type="Pfam" id="PF01610"/>
    </source>
</evidence>
<gene>
    <name evidence="3" type="ORF">HKBW3S47_02489</name>
</gene>
<evidence type="ECO:0000313" key="3">
    <source>
        <dbReference type="EMBL" id="GFP40792.1"/>
    </source>
</evidence>
<dbReference type="Pfam" id="PF01610">
    <property type="entry name" value="DDE_Tnp_ISL3"/>
    <property type="match status" value="1"/>
</dbReference>
<keyword evidence="1" id="KW-0812">Transmembrane</keyword>
<name>A0A6V8Q7T0_9ACTN</name>
<dbReference type="InterPro" id="IPR002560">
    <property type="entry name" value="Transposase_DDE"/>
</dbReference>
<keyword evidence="1" id="KW-0472">Membrane</keyword>
<evidence type="ECO:0000313" key="4">
    <source>
        <dbReference type="Proteomes" id="UP000569018"/>
    </source>
</evidence>
<sequence>MRFGDNWKEQLKWQRLEPYKKFTAMIDRHMDGILGYCDKKVSLGYIEGTNLKARNIIRRAYGYREMEYMKLKIITACSSIGFFSHYTFLLHLKPFCALF</sequence>
<proteinExistence type="predicted"/>
<dbReference type="Proteomes" id="UP000569018">
    <property type="component" value="Unassembled WGS sequence"/>
</dbReference>
<feature type="transmembrane region" description="Helical" evidence="1">
    <location>
        <begin position="73"/>
        <end position="92"/>
    </location>
</feature>
<dbReference type="AlphaFoldDB" id="A0A6V8Q7T0"/>
<dbReference type="EMBL" id="BLSD01000468">
    <property type="protein sequence ID" value="GFP40792.1"/>
    <property type="molecule type" value="Genomic_DNA"/>
</dbReference>
<feature type="domain" description="Transposase IS204/IS1001/IS1096/IS1165 DDE" evidence="2">
    <location>
        <begin position="4"/>
        <end position="73"/>
    </location>
</feature>
<keyword evidence="1" id="KW-1133">Transmembrane helix</keyword>
<organism evidence="3 4">
    <name type="scientific">Candidatus Hakubella thermalkaliphila</name>
    <dbReference type="NCBI Taxonomy" id="2754717"/>
    <lineage>
        <taxon>Bacteria</taxon>
        <taxon>Bacillati</taxon>
        <taxon>Actinomycetota</taxon>
        <taxon>Actinomycetota incertae sedis</taxon>
        <taxon>Candidatus Hakubellales</taxon>
        <taxon>Candidatus Hakubellaceae</taxon>
        <taxon>Candidatus Hakubella</taxon>
    </lineage>
</organism>
<evidence type="ECO:0000256" key="1">
    <source>
        <dbReference type="SAM" id="Phobius"/>
    </source>
</evidence>
<accession>A0A6V8Q7T0</accession>
<comment type="caution">
    <text evidence="3">The sequence shown here is derived from an EMBL/GenBank/DDBJ whole genome shotgun (WGS) entry which is preliminary data.</text>
</comment>
<protein>
    <recommendedName>
        <fullName evidence="2">Transposase IS204/IS1001/IS1096/IS1165 DDE domain-containing protein</fullName>
    </recommendedName>
</protein>